<dbReference type="HOGENOM" id="CLU_1225154_0_0_1"/>
<dbReference type="AlphaFoldDB" id="K5VYI6"/>
<protein>
    <recommendedName>
        <fullName evidence="4">Yeast cell wall synthesis Kre9/Knh1-like N-terminal domain-containing protein</fullName>
    </recommendedName>
</protein>
<evidence type="ECO:0000259" key="4">
    <source>
        <dbReference type="Pfam" id="PF10342"/>
    </source>
</evidence>
<evidence type="ECO:0000256" key="2">
    <source>
        <dbReference type="SAM" id="MobiDB-lite"/>
    </source>
</evidence>
<dbReference type="Pfam" id="PF10342">
    <property type="entry name" value="Kre9_KNH"/>
    <property type="match status" value="1"/>
</dbReference>
<accession>K5VYI6</accession>
<feature type="region of interest" description="Disordered" evidence="2">
    <location>
        <begin position="154"/>
        <end position="226"/>
    </location>
</feature>
<feature type="compositionally biased region" description="Low complexity" evidence="2">
    <location>
        <begin position="163"/>
        <end position="183"/>
    </location>
</feature>
<feature type="chain" id="PRO_5003885134" description="Yeast cell wall synthesis Kre9/Knh1-like N-terminal domain-containing protein" evidence="3">
    <location>
        <begin position="27"/>
        <end position="226"/>
    </location>
</feature>
<dbReference type="InterPro" id="IPR018466">
    <property type="entry name" value="Kre9/Knh1-like_N"/>
</dbReference>
<feature type="domain" description="Yeast cell wall synthesis Kre9/Knh1-like N-terminal" evidence="4">
    <location>
        <begin position="62"/>
        <end position="160"/>
    </location>
</feature>
<dbReference type="Proteomes" id="UP000008370">
    <property type="component" value="Unassembled WGS sequence"/>
</dbReference>
<reference evidence="5 6" key="1">
    <citation type="journal article" date="2012" name="BMC Genomics">
        <title>Comparative genomics of the white-rot fungi, Phanerochaete carnosa and P. chrysosporium, to elucidate the genetic basis of the distinct wood types they colonize.</title>
        <authorList>
            <person name="Suzuki H."/>
            <person name="MacDonald J."/>
            <person name="Syed K."/>
            <person name="Salamov A."/>
            <person name="Hori C."/>
            <person name="Aerts A."/>
            <person name="Henrissat B."/>
            <person name="Wiebenga A."/>
            <person name="vanKuyk P.A."/>
            <person name="Barry K."/>
            <person name="Lindquist E."/>
            <person name="LaButti K."/>
            <person name="Lapidus A."/>
            <person name="Lucas S."/>
            <person name="Coutinho P."/>
            <person name="Gong Y."/>
            <person name="Samejima M."/>
            <person name="Mahadevan R."/>
            <person name="Abou-Zaid M."/>
            <person name="de Vries R.P."/>
            <person name="Igarashi K."/>
            <person name="Yadav J.S."/>
            <person name="Grigoriev I.V."/>
            <person name="Master E.R."/>
        </authorList>
    </citation>
    <scope>NUCLEOTIDE SEQUENCE [LARGE SCALE GENOMIC DNA]</scope>
    <source>
        <strain evidence="5 6">HHB-10118-sp</strain>
    </source>
</reference>
<gene>
    <name evidence="5" type="ORF">PHACADRAFT_262236</name>
</gene>
<dbReference type="KEGG" id="pco:PHACADRAFT_262236"/>
<evidence type="ECO:0000313" key="6">
    <source>
        <dbReference type="Proteomes" id="UP000008370"/>
    </source>
</evidence>
<dbReference type="RefSeq" id="XP_007399648.1">
    <property type="nucleotide sequence ID" value="XM_007399586.1"/>
</dbReference>
<dbReference type="GeneID" id="18918224"/>
<sequence length="226" mass="22830">MFVPRTVISALAFAMMASTFPTSVDTSSVVPTSTAVPTASGATTPAGIHPHSFEVYDPPITQPTADTVWTTGSSQTVKWDISKIGSDGSNTTASLLLGHKDPGSSNEFLDIKNPLAVNVPVSAGQVTITVPDDVLTDNNYIVVLVGSISDSGNASPVFTIQNPSQSSLTSLPTPTPSGSSVPMSPAPSVTSVSDPAASATSVPTDVRSSVPVDTASSSASALPTSL</sequence>
<feature type="compositionally biased region" description="Polar residues" evidence="2">
    <location>
        <begin position="187"/>
        <end position="207"/>
    </location>
</feature>
<name>K5VYI6_PHACS</name>
<organism evidence="5 6">
    <name type="scientific">Phanerochaete carnosa (strain HHB-10118-sp)</name>
    <name type="common">White-rot fungus</name>
    <name type="synonym">Peniophora carnosa</name>
    <dbReference type="NCBI Taxonomy" id="650164"/>
    <lineage>
        <taxon>Eukaryota</taxon>
        <taxon>Fungi</taxon>
        <taxon>Dikarya</taxon>
        <taxon>Basidiomycota</taxon>
        <taxon>Agaricomycotina</taxon>
        <taxon>Agaricomycetes</taxon>
        <taxon>Polyporales</taxon>
        <taxon>Phanerochaetaceae</taxon>
        <taxon>Phanerochaete</taxon>
    </lineage>
</organism>
<dbReference type="EMBL" id="JH930476">
    <property type="protein sequence ID" value="EKM51855.1"/>
    <property type="molecule type" value="Genomic_DNA"/>
</dbReference>
<evidence type="ECO:0000256" key="3">
    <source>
        <dbReference type="SAM" id="SignalP"/>
    </source>
</evidence>
<proteinExistence type="predicted"/>
<dbReference type="OrthoDB" id="3199367at2759"/>
<keyword evidence="6" id="KW-1185">Reference proteome</keyword>
<evidence type="ECO:0000313" key="5">
    <source>
        <dbReference type="EMBL" id="EKM51855.1"/>
    </source>
</evidence>
<keyword evidence="1 3" id="KW-0732">Signal</keyword>
<evidence type="ECO:0000256" key="1">
    <source>
        <dbReference type="ARBA" id="ARBA00022729"/>
    </source>
</evidence>
<dbReference type="STRING" id="650164.K5VYI6"/>
<feature type="compositionally biased region" description="Low complexity" evidence="2">
    <location>
        <begin position="215"/>
        <end position="226"/>
    </location>
</feature>
<feature type="signal peptide" evidence="3">
    <location>
        <begin position="1"/>
        <end position="26"/>
    </location>
</feature>
<dbReference type="InParanoid" id="K5VYI6"/>